<gene>
    <name evidence="7" type="ORF">ACFYXI_41400</name>
</gene>
<dbReference type="EMBL" id="JBIASD010000063">
    <property type="protein sequence ID" value="MFF3672053.1"/>
    <property type="molecule type" value="Genomic_DNA"/>
</dbReference>
<feature type="domain" description="RDD" evidence="6">
    <location>
        <begin position="10"/>
        <end position="170"/>
    </location>
</feature>
<dbReference type="Proteomes" id="UP001602013">
    <property type="component" value="Unassembled WGS sequence"/>
</dbReference>
<reference evidence="7 8" key="1">
    <citation type="submission" date="2024-10" db="EMBL/GenBank/DDBJ databases">
        <title>The Natural Products Discovery Center: Release of the First 8490 Sequenced Strains for Exploring Actinobacteria Biosynthetic Diversity.</title>
        <authorList>
            <person name="Kalkreuter E."/>
            <person name="Kautsar S.A."/>
            <person name="Yang D."/>
            <person name="Bader C.D."/>
            <person name="Teijaro C.N."/>
            <person name="Fluegel L."/>
            <person name="Davis C.M."/>
            <person name="Simpson J.R."/>
            <person name="Lauterbach L."/>
            <person name="Steele A.D."/>
            <person name="Gui C."/>
            <person name="Meng S."/>
            <person name="Li G."/>
            <person name="Viehrig K."/>
            <person name="Ye F."/>
            <person name="Su P."/>
            <person name="Kiefer A.F."/>
            <person name="Nichols A."/>
            <person name="Cepeda A.J."/>
            <person name="Yan W."/>
            <person name="Fan B."/>
            <person name="Jiang Y."/>
            <person name="Adhikari A."/>
            <person name="Zheng C.-J."/>
            <person name="Schuster L."/>
            <person name="Cowan T.M."/>
            <person name="Smanski M.J."/>
            <person name="Chevrette M.G."/>
            <person name="De Carvalho L.P.S."/>
            <person name="Shen B."/>
        </authorList>
    </citation>
    <scope>NUCLEOTIDE SEQUENCE [LARGE SCALE GENOMIC DNA]</scope>
    <source>
        <strain evidence="7 8">NPDC002173</strain>
    </source>
</reference>
<evidence type="ECO:0000256" key="4">
    <source>
        <dbReference type="ARBA" id="ARBA00022989"/>
    </source>
</evidence>
<dbReference type="InterPro" id="IPR010432">
    <property type="entry name" value="RDD"/>
</dbReference>
<keyword evidence="4" id="KW-1133">Transmembrane helix</keyword>
<evidence type="ECO:0000259" key="6">
    <source>
        <dbReference type="Pfam" id="PF06271"/>
    </source>
</evidence>
<keyword evidence="2" id="KW-1003">Cell membrane</keyword>
<evidence type="ECO:0000256" key="3">
    <source>
        <dbReference type="ARBA" id="ARBA00022692"/>
    </source>
</evidence>
<comment type="subcellular location">
    <subcellularLocation>
        <location evidence="1">Cell membrane</location>
        <topology evidence="1">Multi-pass membrane protein</topology>
    </subcellularLocation>
</comment>
<proteinExistence type="predicted"/>
<evidence type="ECO:0000313" key="8">
    <source>
        <dbReference type="Proteomes" id="UP001602013"/>
    </source>
</evidence>
<protein>
    <submittedName>
        <fullName evidence="7">RDD family protein</fullName>
    </submittedName>
</protein>
<comment type="caution">
    <text evidence="7">The sequence shown here is derived from an EMBL/GenBank/DDBJ whole genome shotgun (WGS) entry which is preliminary data.</text>
</comment>
<dbReference type="Pfam" id="PF06271">
    <property type="entry name" value="RDD"/>
    <property type="match status" value="1"/>
</dbReference>
<organism evidence="7 8">
    <name type="scientific">Microtetraspora malaysiensis</name>
    <dbReference type="NCBI Taxonomy" id="161358"/>
    <lineage>
        <taxon>Bacteria</taxon>
        <taxon>Bacillati</taxon>
        <taxon>Actinomycetota</taxon>
        <taxon>Actinomycetes</taxon>
        <taxon>Streptosporangiales</taxon>
        <taxon>Streptosporangiaceae</taxon>
        <taxon>Microtetraspora</taxon>
    </lineage>
</organism>
<keyword evidence="8" id="KW-1185">Reference proteome</keyword>
<keyword evidence="5" id="KW-0472">Membrane</keyword>
<dbReference type="PANTHER" id="PTHR36115">
    <property type="entry name" value="PROLINE-RICH ANTIGEN HOMOLOG-RELATED"/>
    <property type="match status" value="1"/>
</dbReference>
<evidence type="ECO:0000256" key="2">
    <source>
        <dbReference type="ARBA" id="ARBA00022475"/>
    </source>
</evidence>
<accession>A0ABW6T6B3</accession>
<evidence type="ECO:0000256" key="1">
    <source>
        <dbReference type="ARBA" id="ARBA00004651"/>
    </source>
</evidence>
<sequence length="183" mass="18864">MTPPRGGRLARLARRAGATAVDYAVVCAPLALIGLLQSRRVRTPRPSPRQGGPGGARARLLVAVTVTTPLACGLAAAEATGGSPGKRLLRLQVRTRDTDSPVPYSAALLRTVLKTAIPWEIGHQAVWDFRGTSQTQRRGAVLAACAYAAVAAQAAMICTASGRTYADLLAGTVVVDAPGGENG</sequence>
<evidence type="ECO:0000313" key="7">
    <source>
        <dbReference type="EMBL" id="MFF3672053.1"/>
    </source>
</evidence>
<evidence type="ECO:0000256" key="5">
    <source>
        <dbReference type="ARBA" id="ARBA00023136"/>
    </source>
</evidence>
<keyword evidence="3" id="KW-0812">Transmembrane</keyword>
<dbReference type="RefSeq" id="WP_387418205.1">
    <property type="nucleotide sequence ID" value="NZ_JBIASD010000063.1"/>
</dbReference>
<name>A0ABW6T6B3_9ACTN</name>
<dbReference type="InterPro" id="IPR051791">
    <property type="entry name" value="Pra-immunoreactive"/>
</dbReference>